<dbReference type="InterPro" id="IPR011129">
    <property type="entry name" value="CSD"/>
</dbReference>
<proteinExistence type="predicted"/>
<evidence type="ECO:0000313" key="6">
    <source>
        <dbReference type="EMBL" id="MFC5770146.1"/>
    </source>
</evidence>
<dbReference type="CDD" id="cd04458">
    <property type="entry name" value="CSP_CDS"/>
    <property type="match status" value="1"/>
</dbReference>
<accession>A0ABW1AT81</accession>
<evidence type="ECO:0000313" key="7">
    <source>
        <dbReference type="Proteomes" id="UP001595974"/>
    </source>
</evidence>
<dbReference type="SMART" id="SM00357">
    <property type="entry name" value="CSP"/>
    <property type="match status" value="1"/>
</dbReference>
<dbReference type="Pfam" id="PF05901">
    <property type="entry name" value="Excalibur"/>
    <property type="match status" value="1"/>
</dbReference>
<name>A0ABW1AT81_9RHOO</name>
<dbReference type="InterPro" id="IPR019844">
    <property type="entry name" value="CSD_CS"/>
</dbReference>
<keyword evidence="7" id="KW-1185">Reference proteome</keyword>
<dbReference type="Proteomes" id="UP001595974">
    <property type="component" value="Unassembled WGS sequence"/>
</dbReference>
<sequence length="191" mass="21272">MRIEGTLSKWNDDRGFGFITPAQGGQEIFVHISTFPKDGVRPTLGEKLTFEIETDKNGKKRAKNLFCPERPTAKRPPTAPSVPSRRPASYHRTERPGFFARVIPLLVVVGLVAYGYSEYTRRAAPLTASSAKPEIQTPPQTYTCDGRTHCSQMTSCAEAKFFLRNCPNVQMDGNNDGVPCEQQWCTSPFAK</sequence>
<dbReference type="RefSeq" id="WP_096450275.1">
    <property type="nucleotide sequence ID" value="NZ_JBHSOG010000049.1"/>
</dbReference>
<evidence type="ECO:0000259" key="5">
    <source>
        <dbReference type="PROSITE" id="PS51857"/>
    </source>
</evidence>
<dbReference type="InterPro" id="IPR052069">
    <property type="entry name" value="Ca-reg_mRNA-binding_domain"/>
</dbReference>
<dbReference type="PANTHER" id="PTHR12962:SF1">
    <property type="entry name" value="COLD SHOCK DOMAIN-CONTAINING PROTEIN CG9705"/>
    <property type="match status" value="1"/>
</dbReference>
<dbReference type="InterPro" id="IPR002059">
    <property type="entry name" value="CSP_DNA-bd"/>
</dbReference>
<evidence type="ECO:0000256" key="2">
    <source>
        <dbReference type="RuleBase" id="RU000408"/>
    </source>
</evidence>
<dbReference type="SUPFAM" id="SSF50249">
    <property type="entry name" value="Nucleic acid-binding proteins"/>
    <property type="match status" value="1"/>
</dbReference>
<keyword evidence="4" id="KW-0812">Transmembrane</keyword>
<reference evidence="7" key="1">
    <citation type="journal article" date="2019" name="Int. J. Syst. Evol. Microbiol.">
        <title>The Global Catalogue of Microorganisms (GCM) 10K type strain sequencing project: providing services to taxonomists for standard genome sequencing and annotation.</title>
        <authorList>
            <consortium name="The Broad Institute Genomics Platform"/>
            <consortium name="The Broad Institute Genome Sequencing Center for Infectious Disease"/>
            <person name="Wu L."/>
            <person name="Ma J."/>
        </authorList>
    </citation>
    <scope>NUCLEOTIDE SEQUENCE [LARGE SCALE GENOMIC DNA]</scope>
    <source>
        <strain evidence="7">SHR3</strain>
    </source>
</reference>
<gene>
    <name evidence="6" type="ORF">ACFPTN_12260</name>
</gene>
<evidence type="ECO:0000256" key="3">
    <source>
        <dbReference type="SAM" id="MobiDB-lite"/>
    </source>
</evidence>
<feature type="region of interest" description="Disordered" evidence="3">
    <location>
        <begin position="68"/>
        <end position="90"/>
    </location>
</feature>
<dbReference type="InterPro" id="IPR012340">
    <property type="entry name" value="NA-bd_OB-fold"/>
</dbReference>
<keyword evidence="1" id="KW-0597">Phosphoprotein</keyword>
<feature type="transmembrane region" description="Helical" evidence="4">
    <location>
        <begin position="98"/>
        <end position="116"/>
    </location>
</feature>
<dbReference type="Gene3D" id="2.40.50.140">
    <property type="entry name" value="Nucleic acid-binding proteins"/>
    <property type="match status" value="1"/>
</dbReference>
<organism evidence="6 7">
    <name type="scientific">Thauera sinica</name>
    <dbReference type="NCBI Taxonomy" id="2665146"/>
    <lineage>
        <taxon>Bacteria</taxon>
        <taxon>Pseudomonadati</taxon>
        <taxon>Pseudomonadota</taxon>
        <taxon>Betaproteobacteria</taxon>
        <taxon>Rhodocyclales</taxon>
        <taxon>Zoogloeaceae</taxon>
        <taxon>Thauera</taxon>
    </lineage>
</organism>
<keyword evidence="4" id="KW-1133">Transmembrane helix</keyword>
<feature type="domain" description="CSD" evidence="5">
    <location>
        <begin position="2"/>
        <end position="67"/>
    </location>
</feature>
<dbReference type="PANTHER" id="PTHR12962">
    <property type="entry name" value="CALCIUM-REGULATED HEAT STABLE PROTEIN CRHSP-24-RELATED"/>
    <property type="match status" value="1"/>
</dbReference>
<dbReference type="InterPro" id="IPR008613">
    <property type="entry name" value="Excalibur_Ca-bd_domain"/>
</dbReference>
<dbReference type="Pfam" id="PF00313">
    <property type="entry name" value="CSD"/>
    <property type="match status" value="1"/>
</dbReference>
<dbReference type="PROSITE" id="PS51857">
    <property type="entry name" value="CSD_2"/>
    <property type="match status" value="1"/>
</dbReference>
<evidence type="ECO:0000256" key="4">
    <source>
        <dbReference type="SAM" id="Phobius"/>
    </source>
</evidence>
<dbReference type="PROSITE" id="PS00352">
    <property type="entry name" value="CSD_1"/>
    <property type="match status" value="1"/>
</dbReference>
<comment type="caution">
    <text evidence="6">The sequence shown here is derived from an EMBL/GenBank/DDBJ whole genome shotgun (WGS) entry which is preliminary data.</text>
</comment>
<dbReference type="EMBL" id="JBHSOG010000049">
    <property type="protein sequence ID" value="MFC5770146.1"/>
    <property type="molecule type" value="Genomic_DNA"/>
</dbReference>
<protein>
    <submittedName>
        <fullName evidence="6">Cold shock domain-containing protein</fullName>
    </submittedName>
</protein>
<evidence type="ECO:0000256" key="1">
    <source>
        <dbReference type="ARBA" id="ARBA00022553"/>
    </source>
</evidence>
<comment type="subcellular location">
    <subcellularLocation>
        <location evidence="2">Cytoplasm</location>
    </subcellularLocation>
</comment>
<keyword evidence="4" id="KW-0472">Membrane</keyword>